<proteinExistence type="predicted"/>
<reference evidence="4 5" key="1">
    <citation type="submission" date="2024-09" db="EMBL/GenBank/DDBJ databases">
        <title>A chromosome-level genome assembly of Gray's grenadier anchovy, Coilia grayii.</title>
        <authorList>
            <person name="Fu Z."/>
        </authorList>
    </citation>
    <scope>NUCLEOTIDE SEQUENCE [LARGE SCALE GENOMIC DNA]</scope>
    <source>
        <strain evidence="4">G4</strain>
        <tissue evidence="4">Muscle</tissue>
    </source>
</reference>
<keyword evidence="1" id="KW-0175">Coiled coil</keyword>
<accession>A0ABD1K837</accession>
<evidence type="ECO:0000313" key="5">
    <source>
        <dbReference type="Proteomes" id="UP001591681"/>
    </source>
</evidence>
<feature type="compositionally biased region" description="Polar residues" evidence="2">
    <location>
        <begin position="76"/>
        <end position="86"/>
    </location>
</feature>
<evidence type="ECO:0000256" key="1">
    <source>
        <dbReference type="SAM" id="Coils"/>
    </source>
</evidence>
<protein>
    <recommendedName>
        <fullName evidence="3">Signal-induced proliferation-associated 1-like protein C-terminal domain-containing protein</fullName>
    </recommendedName>
</protein>
<feature type="region of interest" description="Disordered" evidence="2">
    <location>
        <begin position="428"/>
        <end position="499"/>
    </location>
</feature>
<gene>
    <name evidence="4" type="ORF">ACEWY4_010026</name>
</gene>
<sequence>MKKMESWANVLNGLYNSCLMAPCRGRDSPPLPNTPPERPPLPLIYTEYRYYDRRHGFQHSPATQNSSHHRAEWSRGVTTDRGNSGTAHGAIQQVFKRIQRSNQQSQQYQKNTVFSKAEAPNCQLYNNNIPRMHPKGQATQEWCNDQWPHDSESYLRIEMDSPNTATRVCHPVVDMLDSDAEYFTPRIAPRALRRQVTPPSQQKYTWARCELLEAPPLEATGGIYYHSLPSPRSKMVIPKPRRLCISPQGVKISVVEKPMSMRATITPTTPPNASPPSQRHFCPIQHHMVMQPSNRHQQSQGGAAASPQETRRLVHQPSPVKPRRHGRSSMAINKHALSKHRGESVNETSSGGLQRQVDVKLKNVFGQPLVLAALKPVQSPQLSRKSKIEEDLRSLLIMDNNIENHRKVANIDGSLYCEISPLDPLDVYAEDPRDLSHSPARSQPHIPPESEDISSSPQISRHGYGSVSELDESPVRDVKTPEEQARVASLDAPPTQGRGHLINGEGKMASICTSECQNNKTGTTAETMSHSPPDSTTLGDSEELTRQVHYLENILGELKSDLTNQERRGNLALLAEVEKLRQNNRRLLEESVCAYQELDKLRTVFSISPGHFK</sequence>
<feature type="region of interest" description="Disordered" evidence="2">
    <location>
        <begin position="291"/>
        <end position="329"/>
    </location>
</feature>
<dbReference type="AlphaFoldDB" id="A0ABD1K837"/>
<feature type="compositionally biased region" description="Basic and acidic residues" evidence="2">
    <location>
        <begin position="473"/>
        <end position="485"/>
    </location>
</feature>
<feature type="coiled-coil region" evidence="1">
    <location>
        <begin position="570"/>
        <end position="597"/>
    </location>
</feature>
<feature type="compositionally biased region" description="Low complexity" evidence="2">
    <location>
        <begin position="297"/>
        <end position="306"/>
    </location>
</feature>
<evidence type="ECO:0000313" key="4">
    <source>
        <dbReference type="EMBL" id="KAL2095307.1"/>
    </source>
</evidence>
<organism evidence="4 5">
    <name type="scientific">Coilia grayii</name>
    <name type="common">Gray's grenadier anchovy</name>
    <dbReference type="NCBI Taxonomy" id="363190"/>
    <lineage>
        <taxon>Eukaryota</taxon>
        <taxon>Metazoa</taxon>
        <taxon>Chordata</taxon>
        <taxon>Craniata</taxon>
        <taxon>Vertebrata</taxon>
        <taxon>Euteleostomi</taxon>
        <taxon>Actinopterygii</taxon>
        <taxon>Neopterygii</taxon>
        <taxon>Teleostei</taxon>
        <taxon>Clupei</taxon>
        <taxon>Clupeiformes</taxon>
        <taxon>Clupeoidei</taxon>
        <taxon>Engraulidae</taxon>
        <taxon>Coilinae</taxon>
        <taxon>Coilia</taxon>
    </lineage>
</organism>
<dbReference type="EMBL" id="JBHFQA010000008">
    <property type="protein sequence ID" value="KAL2095307.1"/>
    <property type="molecule type" value="Genomic_DNA"/>
</dbReference>
<feature type="region of interest" description="Disordered" evidence="2">
    <location>
        <begin position="57"/>
        <end position="87"/>
    </location>
</feature>
<dbReference type="InterPro" id="IPR021818">
    <property type="entry name" value="SIPA1L_C"/>
</dbReference>
<dbReference type="Proteomes" id="UP001591681">
    <property type="component" value="Unassembled WGS sequence"/>
</dbReference>
<name>A0ABD1K837_9TELE</name>
<keyword evidence="5" id="KW-1185">Reference proteome</keyword>
<evidence type="ECO:0000259" key="3">
    <source>
        <dbReference type="Pfam" id="PF11881"/>
    </source>
</evidence>
<feature type="domain" description="Signal-induced proliferation-associated 1-like protein C-terminal" evidence="3">
    <location>
        <begin position="356"/>
        <end position="406"/>
    </location>
</feature>
<evidence type="ECO:0000256" key="2">
    <source>
        <dbReference type="SAM" id="MobiDB-lite"/>
    </source>
</evidence>
<comment type="caution">
    <text evidence="4">The sequence shown here is derived from an EMBL/GenBank/DDBJ whole genome shotgun (WGS) entry which is preliminary data.</text>
</comment>
<dbReference type="Pfam" id="PF11881">
    <property type="entry name" value="SPAR_C"/>
    <property type="match status" value="1"/>
</dbReference>